<sequence length="110" mass="11948">MADIIQINETATLAYIHFHGKTAFNSVNMIDYLLVCLDVPLEQCDALAASGTCSALAINVSLALMDAEPDKYDFKMYDCGDHKICRCLMTFTIIGSSSEHGAIIKPPGET</sequence>
<keyword evidence="2" id="KW-1185">Reference proteome</keyword>
<comment type="caution">
    <text evidence="1">The sequence shown here is derived from an EMBL/GenBank/DDBJ whole genome shotgun (WGS) entry which is preliminary data.</text>
</comment>
<evidence type="ECO:0000313" key="1">
    <source>
        <dbReference type="EMBL" id="KAF5539372.1"/>
    </source>
</evidence>
<name>A0A8H5IM79_9HYPO</name>
<evidence type="ECO:0000313" key="2">
    <source>
        <dbReference type="Proteomes" id="UP000574317"/>
    </source>
</evidence>
<reference evidence="1 2" key="1">
    <citation type="submission" date="2020-05" db="EMBL/GenBank/DDBJ databases">
        <title>Identification and distribution of gene clusters putatively required for synthesis of sphingolipid metabolism inhibitors in phylogenetically diverse species of the filamentous fungus Fusarium.</title>
        <authorList>
            <person name="Kim H.-S."/>
            <person name="Busman M."/>
            <person name="Brown D.W."/>
            <person name="Divon H."/>
            <person name="Uhlig S."/>
            <person name="Proctor R.H."/>
        </authorList>
    </citation>
    <scope>NUCLEOTIDE SEQUENCE [LARGE SCALE GENOMIC DNA]</scope>
    <source>
        <strain evidence="1 2">NRRL 25196</strain>
    </source>
</reference>
<accession>A0A8H5IM79</accession>
<dbReference type="AlphaFoldDB" id="A0A8H5IM79"/>
<dbReference type="EMBL" id="JAAOAO010000489">
    <property type="protein sequence ID" value="KAF5539372.1"/>
    <property type="molecule type" value="Genomic_DNA"/>
</dbReference>
<dbReference type="Proteomes" id="UP000574317">
    <property type="component" value="Unassembled WGS sequence"/>
</dbReference>
<protein>
    <submittedName>
        <fullName evidence="1">Uncharacterized protein</fullName>
    </submittedName>
</protein>
<gene>
    <name evidence="1" type="ORF">FNAPI_10820</name>
</gene>
<proteinExistence type="predicted"/>
<organism evidence="1 2">
    <name type="scientific">Fusarium napiforme</name>
    <dbReference type="NCBI Taxonomy" id="42672"/>
    <lineage>
        <taxon>Eukaryota</taxon>
        <taxon>Fungi</taxon>
        <taxon>Dikarya</taxon>
        <taxon>Ascomycota</taxon>
        <taxon>Pezizomycotina</taxon>
        <taxon>Sordariomycetes</taxon>
        <taxon>Hypocreomycetidae</taxon>
        <taxon>Hypocreales</taxon>
        <taxon>Nectriaceae</taxon>
        <taxon>Fusarium</taxon>
        <taxon>Fusarium fujikuroi species complex</taxon>
    </lineage>
</organism>